<evidence type="ECO:0000313" key="8">
    <source>
        <dbReference type="EMBL" id="PRY95313.1"/>
    </source>
</evidence>
<dbReference type="GO" id="GO:0019627">
    <property type="term" value="P:urea metabolic process"/>
    <property type="evidence" value="ECO:0007669"/>
    <property type="project" value="InterPro"/>
</dbReference>
<dbReference type="GO" id="GO:0065003">
    <property type="term" value="P:protein-containing complex assembly"/>
    <property type="evidence" value="ECO:0007669"/>
    <property type="project" value="InterPro"/>
</dbReference>
<evidence type="ECO:0000259" key="7">
    <source>
        <dbReference type="SMART" id="SM00988"/>
    </source>
</evidence>
<name>A0A2T0X8Q3_9RHOB</name>
<dbReference type="PIRSF" id="PIRSF036402">
    <property type="entry name" value="Ureas_acces_UreE"/>
    <property type="match status" value="1"/>
</dbReference>
<protein>
    <recommendedName>
        <fullName evidence="5">Urease accessory protein UreE</fullName>
    </recommendedName>
</protein>
<dbReference type="InterPro" id="IPR004029">
    <property type="entry name" value="UreE_N"/>
</dbReference>
<dbReference type="CDD" id="cd00571">
    <property type="entry name" value="UreE"/>
    <property type="match status" value="1"/>
</dbReference>
<dbReference type="OrthoDB" id="9802215at2"/>
<dbReference type="Gene3D" id="3.30.70.790">
    <property type="entry name" value="UreE, C-terminal domain"/>
    <property type="match status" value="1"/>
</dbReference>
<reference evidence="8 9" key="1">
    <citation type="submission" date="2018-03" db="EMBL/GenBank/DDBJ databases">
        <title>Genomic Encyclopedia of Archaeal and Bacterial Type Strains, Phase II (KMG-II): from individual species to whole genera.</title>
        <authorList>
            <person name="Goeker M."/>
        </authorList>
    </citation>
    <scope>NUCLEOTIDE SEQUENCE [LARGE SCALE GENOMIC DNA]</scope>
    <source>
        <strain evidence="8 9">DSM 29318</strain>
    </source>
</reference>
<dbReference type="GO" id="GO:0051082">
    <property type="term" value="F:unfolded protein binding"/>
    <property type="evidence" value="ECO:0007669"/>
    <property type="project" value="UniProtKB-UniRule"/>
</dbReference>
<dbReference type="SMART" id="SM00988">
    <property type="entry name" value="UreE_N"/>
    <property type="match status" value="1"/>
</dbReference>
<dbReference type="GO" id="GO:0006457">
    <property type="term" value="P:protein folding"/>
    <property type="evidence" value="ECO:0007669"/>
    <property type="project" value="InterPro"/>
</dbReference>
<evidence type="ECO:0000256" key="4">
    <source>
        <dbReference type="ARBA" id="ARBA00023186"/>
    </source>
</evidence>
<evidence type="ECO:0000256" key="1">
    <source>
        <dbReference type="ARBA" id="ARBA00004496"/>
    </source>
</evidence>
<dbReference type="InterPro" id="IPR012406">
    <property type="entry name" value="UreE"/>
</dbReference>
<keyword evidence="9" id="KW-1185">Reference proteome</keyword>
<evidence type="ECO:0000256" key="3">
    <source>
        <dbReference type="ARBA" id="ARBA00022596"/>
    </source>
</evidence>
<keyword evidence="4 5" id="KW-0143">Chaperone</keyword>
<sequence length="155" mass="16931">MTLPRAPAIAPPGPSDDAVSLDYEGRMLRRRRLAGRGGLAFVADLPETVSLSPGDRFALEDGRHVAVEAAPEALMVARAPDLARLAWHVGNRHTPCRIEPDRLVLRRDPVLADMLRRLGARLEEVEGPFEPEGGAYGMGRTLPHDHDHPQAHPHG</sequence>
<dbReference type="InterPro" id="IPR036118">
    <property type="entry name" value="UreE_N_sf"/>
</dbReference>
<proteinExistence type="inferred from homology"/>
<dbReference type="AlphaFoldDB" id="A0A2T0X8Q3"/>
<dbReference type="Pfam" id="PF02814">
    <property type="entry name" value="UreE_N"/>
    <property type="match status" value="1"/>
</dbReference>
<dbReference type="InterPro" id="IPR007864">
    <property type="entry name" value="UreE_C_dom"/>
</dbReference>
<dbReference type="GO" id="GO:0016151">
    <property type="term" value="F:nickel cation binding"/>
    <property type="evidence" value="ECO:0007669"/>
    <property type="project" value="UniProtKB-UniRule"/>
</dbReference>
<keyword evidence="3 5" id="KW-0533">Nickel</keyword>
<dbReference type="SUPFAM" id="SSF69737">
    <property type="entry name" value="Urease metallochaperone UreE, C-terminal domain"/>
    <property type="match status" value="1"/>
</dbReference>
<comment type="similarity">
    <text evidence="5">Belongs to the UreE family.</text>
</comment>
<dbReference type="HAMAP" id="MF_00822">
    <property type="entry name" value="UreE"/>
    <property type="match status" value="1"/>
</dbReference>
<comment type="subcellular location">
    <subcellularLocation>
        <location evidence="1 5">Cytoplasm</location>
    </subcellularLocation>
</comment>
<dbReference type="Gene3D" id="2.60.260.20">
    <property type="entry name" value="Urease metallochaperone UreE, N-terminal domain"/>
    <property type="match status" value="1"/>
</dbReference>
<organism evidence="8 9">
    <name type="scientific">Hasllibacter halocynthiae</name>
    <dbReference type="NCBI Taxonomy" id="595589"/>
    <lineage>
        <taxon>Bacteria</taxon>
        <taxon>Pseudomonadati</taxon>
        <taxon>Pseudomonadota</taxon>
        <taxon>Alphaproteobacteria</taxon>
        <taxon>Rhodobacterales</taxon>
        <taxon>Roseobacteraceae</taxon>
        <taxon>Hasllibacter</taxon>
    </lineage>
</organism>
<feature type="region of interest" description="Disordered" evidence="6">
    <location>
        <begin position="127"/>
        <end position="155"/>
    </location>
</feature>
<dbReference type="RefSeq" id="WP_106159703.1">
    <property type="nucleotide sequence ID" value="NZ_PVTT01000001.1"/>
</dbReference>
<dbReference type="EMBL" id="PVTT01000001">
    <property type="protein sequence ID" value="PRY95313.1"/>
    <property type="molecule type" value="Genomic_DNA"/>
</dbReference>
<dbReference type="SUPFAM" id="SSF69287">
    <property type="entry name" value="Urease metallochaperone UreE, N-terminal domain"/>
    <property type="match status" value="1"/>
</dbReference>
<keyword evidence="2 5" id="KW-0963">Cytoplasm</keyword>
<dbReference type="Pfam" id="PF05194">
    <property type="entry name" value="UreE_C"/>
    <property type="match status" value="1"/>
</dbReference>
<evidence type="ECO:0000313" key="9">
    <source>
        <dbReference type="Proteomes" id="UP000238801"/>
    </source>
</evidence>
<evidence type="ECO:0000256" key="2">
    <source>
        <dbReference type="ARBA" id="ARBA00022490"/>
    </source>
</evidence>
<evidence type="ECO:0000256" key="5">
    <source>
        <dbReference type="HAMAP-Rule" id="MF_00822"/>
    </source>
</evidence>
<gene>
    <name evidence="5" type="primary">ureE</name>
    <name evidence="8" type="ORF">BCF33_0931</name>
</gene>
<comment type="function">
    <text evidence="5">Involved in urease metallocenter assembly. Binds nickel. Probably functions as a nickel donor during metallocenter assembly.</text>
</comment>
<evidence type="ECO:0000256" key="6">
    <source>
        <dbReference type="SAM" id="MobiDB-lite"/>
    </source>
</evidence>
<feature type="compositionally biased region" description="Basic and acidic residues" evidence="6">
    <location>
        <begin position="142"/>
        <end position="155"/>
    </location>
</feature>
<accession>A0A2T0X8Q3</accession>
<dbReference type="GO" id="GO:0005737">
    <property type="term" value="C:cytoplasm"/>
    <property type="evidence" value="ECO:0007669"/>
    <property type="project" value="UniProtKB-SubCell"/>
</dbReference>
<dbReference type="Proteomes" id="UP000238801">
    <property type="component" value="Unassembled WGS sequence"/>
</dbReference>
<comment type="caution">
    <text evidence="8">The sequence shown here is derived from an EMBL/GenBank/DDBJ whole genome shotgun (WGS) entry which is preliminary data.</text>
</comment>
<feature type="domain" description="UreE urease accessory N-terminal" evidence="7">
    <location>
        <begin position="2"/>
        <end position="65"/>
    </location>
</feature>